<keyword evidence="2 6" id="KW-0489">Methyltransferase</keyword>
<dbReference type="EC" id="2.1.1.-" evidence="6"/>
<dbReference type="GO" id="GO:0017069">
    <property type="term" value="F:snRNA binding"/>
    <property type="evidence" value="ECO:0007669"/>
    <property type="project" value="TreeGrafter"/>
</dbReference>
<evidence type="ECO:0000256" key="3">
    <source>
        <dbReference type="ARBA" id="ARBA00022679"/>
    </source>
</evidence>
<feature type="region of interest" description="Disordered" evidence="7">
    <location>
        <begin position="1"/>
        <end position="23"/>
    </location>
</feature>
<proteinExistence type="inferred from homology"/>
<evidence type="ECO:0000256" key="7">
    <source>
        <dbReference type="SAM" id="MobiDB-lite"/>
    </source>
</evidence>
<dbReference type="PROSITE" id="PS51515">
    <property type="entry name" value="BIN3_SAM"/>
    <property type="match status" value="1"/>
</dbReference>
<dbReference type="GO" id="GO:0008171">
    <property type="term" value="F:O-methyltransferase activity"/>
    <property type="evidence" value="ECO:0007669"/>
    <property type="project" value="UniProtKB-UniRule"/>
</dbReference>
<dbReference type="OrthoDB" id="432683at2759"/>
<dbReference type="InterPro" id="IPR024160">
    <property type="entry name" value="BIN3_SAM-bd_dom"/>
</dbReference>
<gene>
    <name evidence="9" type="ORF">C1SCF055_LOCUS44920</name>
</gene>
<evidence type="ECO:0000256" key="2">
    <source>
        <dbReference type="ARBA" id="ARBA00022603"/>
    </source>
</evidence>
<dbReference type="PANTHER" id="PTHR12315">
    <property type="entry name" value="BICOID-INTERACTING PROTEIN RELATED"/>
    <property type="match status" value="1"/>
</dbReference>
<dbReference type="InterPro" id="IPR010675">
    <property type="entry name" value="Bin3_C"/>
</dbReference>
<evidence type="ECO:0000313" key="11">
    <source>
        <dbReference type="Proteomes" id="UP001152797"/>
    </source>
</evidence>
<feature type="region of interest" description="Disordered" evidence="7">
    <location>
        <begin position="60"/>
        <end position="81"/>
    </location>
</feature>
<keyword evidence="3 6" id="KW-0808">Transferase</keyword>
<evidence type="ECO:0000256" key="6">
    <source>
        <dbReference type="RuleBase" id="RU367087"/>
    </source>
</evidence>
<dbReference type="SUPFAM" id="SSF53335">
    <property type="entry name" value="S-adenosyl-L-methionine-dependent methyltransferases"/>
    <property type="match status" value="1"/>
</dbReference>
<accession>A0A9P1GTH1</accession>
<organism evidence="9">
    <name type="scientific">Cladocopium goreaui</name>
    <dbReference type="NCBI Taxonomy" id="2562237"/>
    <lineage>
        <taxon>Eukaryota</taxon>
        <taxon>Sar</taxon>
        <taxon>Alveolata</taxon>
        <taxon>Dinophyceae</taxon>
        <taxon>Suessiales</taxon>
        <taxon>Symbiodiniaceae</taxon>
        <taxon>Cladocopium</taxon>
    </lineage>
</organism>
<dbReference type="Gene3D" id="3.40.50.150">
    <property type="entry name" value="Vaccinia Virus protein VP39"/>
    <property type="match status" value="1"/>
</dbReference>
<evidence type="ECO:0000256" key="4">
    <source>
        <dbReference type="ARBA" id="ARBA00022691"/>
    </source>
</evidence>
<dbReference type="InterPro" id="IPR029063">
    <property type="entry name" value="SAM-dependent_MTases_sf"/>
</dbReference>
<dbReference type="EMBL" id="CAMXCT030006815">
    <property type="protein sequence ID" value="CAL4807819.1"/>
    <property type="molecule type" value="Genomic_DNA"/>
</dbReference>
<feature type="compositionally biased region" description="Basic and acidic residues" evidence="7">
    <location>
        <begin position="68"/>
        <end position="78"/>
    </location>
</feature>
<dbReference type="GO" id="GO:0008173">
    <property type="term" value="F:RNA methyltransferase activity"/>
    <property type="evidence" value="ECO:0007669"/>
    <property type="project" value="UniProtKB-UniRule"/>
</dbReference>
<evidence type="ECO:0000313" key="9">
    <source>
        <dbReference type="EMBL" id="CAI4020507.1"/>
    </source>
</evidence>
<keyword evidence="11" id="KW-1185">Reference proteome</keyword>
<dbReference type="Proteomes" id="UP001152797">
    <property type="component" value="Unassembled WGS sequence"/>
</dbReference>
<evidence type="ECO:0000313" key="10">
    <source>
        <dbReference type="EMBL" id="CAL4807819.1"/>
    </source>
</evidence>
<reference evidence="9" key="1">
    <citation type="submission" date="2022-10" db="EMBL/GenBank/DDBJ databases">
        <authorList>
            <person name="Chen Y."/>
            <person name="Dougan E. K."/>
            <person name="Chan C."/>
            <person name="Rhodes N."/>
            <person name="Thang M."/>
        </authorList>
    </citation>
    <scope>NUCLEOTIDE SEQUENCE</scope>
</reference>
<dbReference type="GO" id="GO:0040031">
    <property type="term" value="P:snRNA modification"/>
    <property type="evidence" value="ECO:0007669"/>
    <property type="project" value="TreeGrafter"/>
</dbReference>
<evidence type="ECO:0000256" key="5">
    <source>
        <dbReference type="PROSITE-ProRule" id="PRU00848"/>
    </source>
</evidence>
<comment type="similarity">
    <text evidence="1 6">Belongs to the methyltransferase superfamily.</text>
</comment>
<keyword evidence="4 5" id="KW-0949">S-adenosyl-L-methionine</keyword>
<sequence length="355" mass="39998">MNRVQIPSAELGTRAMAKGTRSKHLIPAQPLRPLEPRVLNGRGMRVLGFVPAHGSLVTKPLAAAEDTPSAKRPEDPARNCEAASVKGPSAWKKGKPLYAHGNYGSYYSYRHSPEDVQGDRRLVALSERFGTPGWARDVTRSGNDFLKDKEVLDIGCNSGHLGLVSISAACHFSARRVVGMDLDSGLIEAAEEHLRSLGGVSSRSVEFRAEDILTCPLRRHDQPERFDVVLCLSVTKWVHFAHGDTGLHNLFKRCFKRTRPGGYFVLEPQEWGSYKKKRHLTREIRQSVANIQIRPEDFEDYLQNAIGFEKVDVIEPPGDLPPNFQRRLRIFRRPLEEEEEVQQPEAKPRKRKRAA</sequence>
<dbReference type="PANTHER" id="PTHR12315:SF0">
    <property type="entry name" value="7SK SNRNA METHYLPHOSPHATE CAPPING ENZYME"/>
    <property type="match status" value="1"/>
</dbReference>
<reference evidence="10 11" key="2">
    <citation type="submission" date="2024-05" db="EMBL/GenBank/DDBJ databases">
        <authorList>
            <person name="Chen Y."/>
            <person name="Shah S."/>
            <person name="Dougan E. K."/>
            <person name="Thang M."/>
            <person name="Chan C."/>
        </authorList>
    </citation>
    <scope>NUCLEOTIDE SEQUENCE [LARGE SCALE GENOMIC DNA]</scope>
</reference>
<protein>
    <recommendedName>
        <fullName evidence="6">RNA methyltransferase</fullName>
        <ecNumber evidence="6">2.1.1.-</ecNumber>
    </recommendedName>
</protein>
<evidence type="ECO:0000259" key="8">
    <source>
        <dbReference type="PROSITE" id="PS51515"/>
    </source>
</evidence>
<dbReference type="InterPro" id="IPR039772">
    <property type="entry name" value="Bin3-like"/>
</dbReference>
<feature type="domain" description="Bin3-type SAM" evidence="8">
    <location>
        <begin position="1"/>
        <end position="336"/>
    </location>
</feature>
<dbReference type="EMBL" id="CAMXCT020006815">
    <property type="protein sequence ID" value="CAL1173882.1"/>
    <property type="molecule type" value="Genomic_DNA"/>
</dbReference>
<dbReference type="Pfam" id="PF06325">
    <property type="entry name" value="PrmA"/>
    <property type="match status" value="1"/>
</dbReference>
<dbReference type="Pfam" id="PF06859">
    <property type="entry name" value="Bin3"/>
    <property type="match status" value="1"/>
</dbReference>
<dbReference type="AlphaFoldDB" id="A0A9P1GTH1"/>
<evidence type="ECO:0000256" key="1">
    <source>
        <dbReference type="ARBA" id="ARBA00008361"/>
    </source>
</evidence>
<name>A0A9P1GTH1_9DINO</name>
<dbReference type="CDD" id="cd02440">
    <property type="entry name" value="AdoMet_MTases"/>
    <property type="match status" value="1"/>
</dbReference>
<dbReference type="EMBL" id="CAMXCT010006815">
    <property type="protein sequence ID" value="CAI4020507.1"/>
    <property type="molecule type" value="Genomic_DNA"/>
</dbReference>
<dbReference type="GO" id="GO:0032259">
    <property type="term" value="P:methylation"/>
    <property type="evidence" value="ECO:0007669"/>
    <property type="project" value="UniProtKB-KW"/>
</dbReference>
<comment type="caution">
    <text evidence="9">The sequence shown here is derived from an EMBL/GenBank/DDBJ whole genome shotgun (WGS) entry which is preliminary data.</text>
</comment>